<dbReference type="OrthoDB" id="4681979at2"/>
<comment type="caution">
    <text evidence="1">The sequence shown here is derived from an EMBL/GenBank/DDBJ whole genome shotgun (WGS) entry which is preliminary data.</text>
</comment>
<proteinExistence type="predicted"/>
<dbReference type="AlphaFoldDB" id="A0A4V2YDP8"/>
<gene>
    <name evidence="1" type="ORF">E1218_30135</name>
</gene>
<evidence type="ECO:0000313" key="1">
    <source>
        <dbReference type="EMBL" id="TDD16276.1"/>
    </source>
</evidence>
<accession>A0A4V2YDP8</accession>
<sequence length="360" mass="38763">MHRTDLHRTDLHLEPNEASDLCRVFGPGVLDRHGWDRAFVTVLDEAAAEDALALLVHTAGAPLDEDWAALRVLADAGPNAGRTEDAEACASRDGYVYLVGSQFGKKAGPLAAKRSWIARVSERAIADALEQGGRPTLEIVRLRYGLHRAINDALADVKLLPLGPLGRQVYVDATIAIGEQKAKRWSGTVLPTDHPVNIEAAEFRADGRLLLGLRYPVTADGHPVLVELDNVEELFDDPNAVPRCGRVWVLGDVGSVEAPAGLRALDTRGGDRFDAIIGDLDASGKSATVLADHPEGARADSEHIRFELPADPAGGVVSAEVVHHFGDIRRIEGIAVDHEGHAHYVIDEEGHVALRTLVFD</sequence>
<keyword evidence="2" id="KW-1185">Reference proteome</keyword>
<protein>
    <submittedName>
        <fullName evidence="1">Uncharacterized protein</fullName>
    </submittedName>
</protein>
<dbReference type="RefSeq" id="WP_132326379.1">
    <property type="nucleotide sequence ID" value="NZ_SMKR01000180.1"/>
</dbReference>
<dbReference type="EMBL" id="SMKR01000180">
    <property type="protein sequence ID" value="TDD16276.1"/>
    <property type="molecule type" value="Genomic_DNA"/>
</dbReference>
<reference evidence="1 2" key="1">
    <citation type="submission" date="2019-02" db="EMBL/GenBank/DDBJ databases">
        <title>Draft genome sequences of novel Actinobacteria.</title>
        <authorList>
            <person name="Sahin N."/>
            <person name="Ay H."/>
            <person name="Saygin H."/>
        </authorList>
    </citation>
    <scope>NUCLEOTIDE SEQUENCE [LARGE SCALE GENOMIC DNA]</scope>
    <source>
        <strain evidence="1 2">16K104</strain>
    </source>
</reference>
<organism evidence="1 2">
    <name type="scientific">Kribbella turkmenica</name>
    <dbReference type="NCBI Taxonomy" id="2530375"/>
    <lineage>
        <taxon>Bacteria</taxon>
        <taxon>Bacillati</taxon>
        <taxon>Actinomycetota</taxon>
        <taxon>Actinomycetes</taxon>
        <taxon>Propionibacteriales</taxon>
        <taxon>Kribbellaceae</taxon>
        <taxon>Kribbella</taxon>
    </lineage>
</organism>
<evidence type="ECO:0000313" key="2">
    <source>
        <dbReference type="Proteomes" id="UP000295172"/>
    </source>
</evidence>
<dbReference type="Proteomes" id="UP000295172">
    <property type="component" value="Unassembled WGS sequence"/>
</dbReference>
<name>A0A4V2YDP8_9ACTN</name>